<dbReference type="SMART" id="SM00973">
    <property type="entry name" value="Sec63"/>
    <property type="match status" value="1"/>
</dbReference>
<dbReference type="PANTHER" id="PTHR47961:SF4">
    <property type="entry name" value="ACTIVATING SIGNAL COINTEGRATOR 1 COMPLEX SUBUNIT 3"/>
    <property type="match status" value="1"/>
</dbReference>
<feature type="domain" description="SEC63" evidence="5">
    <location>
        <begin position="1"/>
        <end position="193"/>
    </location>
</feature>
<dbReference type="SUPFAM" id="SSF52540">
    <property type="entry name" value="P-loop containing nucleoside triphosphate hydrolases"/>
    <property type="match status" value="2"/>
</dbReference>
<keyword evidence="3" id="KW-0347">Helicase</keyword>
<accession>A0A8H5C3I8</accession>
<evidence type="ECO:0000256" key="1">
    <source>
        <dbReference type="ARBA" id="ARBA00022741"/>
    </source>
</evidence>
<proteinExistence type="predicted"/>
<keyword evidence="4" id="KW-0067">ATP-binding</keyword>
<dbReference type="FunFam" id="2.60.40.150:FF:000004">
    <property type="entry name" value="RNA helicase, activating signal cointegrator 1"/>
    <property type="match status" value="1"/>
</dbReference>
<dbReference type="PANTHER" id="PTHR47961">
    <property type="entry name" value="DNA POLYMERASE THETA, PUTATIVE (AFU_ORTHOLOGUE AFUA_1G05260)-RELATED"/>
    <property type="match status" value="1"/>
</dbReference>
<dbReference type="InterPro" id="IPR027417">
    <property type="entry name" value="P-loop_NTPase"/>
</dbReference>
<dbReference type="SUPFAM" id="SSF46785">
    <property type="entry name" value="Winged helix' DNA-binding domain"/>
    <property type="match status" value="1"/>
</dbReference>
<dbReference type="Gene3D" id="1.10.150.20">
    <property type="entry name" value="5' to 3' exonuclease, C-terminal subdomain"/>
    <property type="match status" value="1"/>
</dbReference>
<evidence type="ECO:0000256" key="3">
    <source>
        <dbReference type="ARBA" id="ARBA00022806"/>
    </source>
</evidence>
<dbReference type="FunFam" id="1.10.150.20:FF:000004">
    <property type="entry name" value="U5 small nuclear ribonucleoprotein helicase"/>
    <property type="match status" value="1"/>
</dbReference>
<gene>
    <name evidence="6" type="ORF">D9757_015127</name>
</gene>
<dbReference type="Proteomes" id="UP000518752">
    <property type="component" value="Unassembled WGS sequence"/>
</dbReference>
<dbReference type="SUPFAM" id="SSF158702">
    <property type="entry name" value="Sec63 N-terminal domain-like"/>
    <property type="match status" value="2"/>
</dbReference>
<dbReference type="InterPro" id="IPR057842">
    <property type="entry name" value="WH_MER3"/>
</dbReference>
<dbReference type="InterPro" id="IPR036388">
    <property type="entry name" value="WH-like_DNA-bd_sf"/>
</dbReference>
<keyword evidence="7" id="KW-1185">Reference proteome</keyword>
<evidence type="ECO:0000313" key="6">
    <source>
        <dbReference type="EMBL" id="KAF5334550.1"/>
    </source>
</evidence>
<dbReference type="Gene3D" id="1.10.10.10">
    <property type="entry name" value="Winged helix-like DNA-binding domain superfamily/Winged helix DNA-binding domain"/>
    <property type="match status" value="1"/>
</dbReference>
<dbReference type="GO" id="GO:0005634">
    <property type="term" value="C:nucleus"/>
    <property type="evidence" value="ECO:0007669"/>
    <property type="project" value="TreeGrafter"/>
</dbReference>
<evidence type="ECO:0000313" key="7">
    <source>
        <dbReference type="Proteomes" id="UP000518752"/>
    </source>
</evidence>
<comment type="caution">
    <text evidence="6">The sequence shown here is derived from an EMBL/GenBank/DDBJ whole genome shotgun (WGS) entry which is preliminary data.</text>
</comment>
<dbReference type="InterPro" id="IPR036390">
    <property type="entry name" value="WH_DNA-bd_sf"/>
</dbReference>
<dbReference type="Gene3D" id="2.60.40.150">
    <property type="entry name" value="C2 domain"/>
    <property type="match status" value="1"/>
</dbReference>
<evidence type="ECO:0000259" key="5">
    <source>
        <dbReference type="SMART" id="SM00973"/>
    </source>
</evidence>
<dbReference type="InterPro" id="IPR035892">
    <property type="entry name" value="C2_domain_sf"/>
</dbReference>
<dbReference type="AlphaFoldDB" id="A0A8H5C3I8"/>
<dbReference type="InterPro" id="IPR004179">
    <property type="entry name" value="Sec63-dom"/>
</dbReference>
<dbReference type="Pfam" id="PF02889">
    <property type="entry name" value="Sec63"/>
    <property type="match status" value="2"/>
</dbReference>
<keyword evidence="1" id="KW-0547">Nucleotide-binding</keyword>
<dbReference type="Gene3D" id="3.40.50.300">
    <property type="entry name" value="P-loop containing nucleotide triphosphate hydrolases"/>
    <property type="match status" value="3"/>
</dbReference>
<dbReference type="GO" id="GO:0016787">
    <property type="term" value="F:hydrolase activity"/>
    <property type="evidence" value="ECO:0007669"/>
    <property type="project" value="UniProtKB-KW"/>
</dbReference>
<sequence length="868" mass="97692">MFEICLKRGWAVPAKAALDLCKMVEKRMWGSMTPLRQFKGVPAEVIRKAEGKQLPWYRYFDLSPPEIGELINLQNAGRLVHRLVHNFPKLQLSAQVQPITRSLLRIELSVTPDFRWDEKIHSASESFHIVVEDVDGEVILYPDTFLLLQRYSEGEHTVTFSVPMFDSPVPPNHYISVISDRWLHAETRLPISSKYLILPEKFPSPTPLLDLQSLPLSALHTKGFERIYEDEESGHKINTFNKIQTDVFRSLYTSDENVFIGAPTGSGKTVCAEFAKCEYKSGGASLARSPGGKEIVALTGEASADLRLLEKGDVIICTPSQWDVLSRRWRQRKNVQTVALLIADEVHLTELKTRIVALGVSLANARGLGEWIVLGPDMDIHLQSFSIPHFPSLMLAMSKPAYLGNRICAVKKAMSTDGRQLTSACGAAEEQADRFLHVEAEDLEVHLAHLTDEGLKETLRHGIGYFHEALSKQDRRIVQRLFESGAVQVLVASKDTAWSLPVSSYMTIIMPKKDFYKKFLAEGLPIESHLTAMLHDSYLAEIAVKTIENKQDAMDILTWTYFYRRMTQNPNYYNLHNVSHQHLSEHLSELVETTLSQLMNSKCIAIEEESNEVSSLNLGMIAAYYNISYVTVEVYTLSLKERTKLRGLLEVVSSSAEHPSAPTVKLDASSVNYESPHFKTFLLLQAHFSRVQLPVDSLQTKGSSLKSAMDLALNLATTKALTVADSSRPTRAFVLPQSPIRATLSHRAISTFHSPTSAYLIRPPYTSLTPLPSMALLPPNIVINVKRPYSKLSRVWRKRINRGISPADGSGWIYIIYRGGGVFKVGRTRDLRRRMREWRWHCPGVLNIFLGAFWTPFTHRAGNIGGFS</sequence>
<dbReference type="Pfam" id="PF10544">
    <property type="entry name" value="T5orf172"/>
    <property type="match status" value="1"/>
</dbReference>
<evidence type="ECO:0000256" key="4">
    <source>
        <dbReference type="ARBA" id="ARBA00022840"/>
    </source>
</evidence>
<dbReference type="InterPro" id="IPR050474">
    <property type="entry name" value="Hel308_SKI2-like"/>
</dbReference>
<dbReference type="GO" id="GO:0004386">
    <property type="term" value="F:helicase activity"/>
    <property type="evidence" value="ECO:0007669"/>
    <property type="project" value="UniProtKB-KW"/>
</dbReference>
<dbReference type="Pfam" id="PF23445">
    <property type="entry name" value="WHD_SNRNP200"/>
    <property type="match status" value="1"/>
</dbReference>
<keyword evidence="2" id="KW-0378">Hydrolase</keyword>
<dbReference type="InterPro" id="IPR018306">
    <property type="entry name" value="Phage_T5_Orf172_DNA-bd"/>
</dbReference>
<dbReference type="OrthoDB" id="3037846at2759"/>
<dbReference type="EMBL" id="JAACJN010000714">
    <property type="protein sequence ID" value="KAF5334550.1"/>
    <property type="molecule type" value="Genomic_DNA"/>
</dbReference>
<evidence type="ECO:0000256" key="2">
    <source>
        <dbReference type="ARBA" id="ARBA00022801"/>
    </source>
</evidence>
<dbReference type="Gene3D" id="1.10.3380.10">
    <property type="entry name" value="Sec63 N-terminal domain-like domain"/>
    <property type="match status" value="2"/>
</dbReference>
<dbReference type="GO" id="GO:0005524">
    <property type="term" value="F:ATP binding"/>
    <property type="evidence" value="ECO:0007669"/>
    <property type="project" value="UniProtKB-KW"/>
</dbReference>
<protein>
    <recommendedName>
        <fullName evidence="5">SEC63 domain-containing protein</fullName>
    </recommendedName>
</protein>
<name>A0A8H5C3I8_9AGAR</name>
<organism evidence="6 7">
    <name type="scientific">Collybiopsis confluens</name>
    <dbReference type="NCBI Taxonomy" id="2823264"/>
    <lineage>
        <taxon>Eukaryota</taxon>
        <taxon>Fungi</taxon>
        <taxon>Dikarya</taxon>
        <taxon>Basidiomycota</taxon>
        <taxon>Agaricomycotina</taxon>
        <taxon>Agaricomycetes</taxon>
        <taxon>Agaricomycetidae</taxon>
        <taxon>Agaricales</taxon>
        <taxon>Marasmiineae</taxon>
        <taxon>Omphalotaceae</taxon>
        <taxon>Collybiopsis</taxon>
    </lineage>
</organism>
<reference evidence="6 7" key="1">
    <citation type="journal article" date="2020" name="ISME J.">
        <title>Uncovering the hidden diversity of litter-decomposition mechanisms in mushroom-forming fungi.</title>
        <authorList>
            <person name="Floudas D."/>
            <person name="Bentzer J."/>
            <person name="Ahren D."/>
            <person name="Johansson T."/>
            <person name="Persson P."/>
            <person name="Tunlid A."/>
        </authorList>
    </citation>
    <scope>NUCLEOTIDE SEQUENCE [LARGE SCALE GENOMIC DNA]</scope>
    <source>
        <strain evidence="6 7">CBS 406.79</strain>
    </source>
</reference>
<dbReference type="FunFam" id="1.10.10.10:FF:000012">
    <property type="entry name" value="U5 small nuclear ribonucleoprotein helicase"/>
    <property type="match status" value="1"/>
</dbReference>